<comment type="caution">
    <text evidence="3">The sequence shown here is derived from an EMBL/GenBank/DDBJ whole genome shotgun (WGS) entry which is preliminary data.</text>
</comment>
<dbReference type="EMBL" id="WNTK01000337">
    <property type="protein sequence ID" value="KAG9470218.1"/>
    <property type="molecule type" value="Genomic_DNA"/>
</dbReference>
<protein>
    <submittedName>
        <fullName evidence="3">Uncharacterized protein</fullName>
    </submittedName>
</protein>
<dbReference type="PANTHER" id="PTHR23052:SF1">
    <property type="entry name" value="AXONEMAL DYNEIN LIGHT CHAIN DOMAIN-CONTAINING PROTEIN 1"/>
    <property type="match status" value="1"/>
</dbReference>
<accession>A0A8J6EJF4</accession>
<dbReference type="InterPro" id="IPR052845">
    <property type="entry name" value="Axonemal_dynein_LC_domain"/>
</dbReference>
<evidence type="ECO:0000256" key="2">
    <source>
        <dbReference type="SAM" id="MobiDB-lite"/>
    </source>
</evidence>
<dbReference type="PANTHER" id="PTHR23052">
    <property type="entry name" value="AXONEMAL DYNEIN LIGHT CHAIN DOMAIN-CONTAINING PROTEIN 1"/>
    <property type="match status" value="1"/>
</dbReference>
<evidence type="ECO:0000313" key="4">
    <source>
        <dbReference type="Proteomes" id="UP000770717"/>
    </source>
</evidence>
<dbReference type="AlphaFoldDB" id="A0A8J6EJF4"/>
<keyword evidence="1" id="KW-0175">Coiled coil</keyword>
<name>A0A8J6EJF4_ELECQ</name>
<gene>
    <name evidence="3" type="ORF">GDO78_018607</name>
</gene>
<evidence type="ECO:0000256" key="1">
    <source>
        <dbReference type="SAM" id="Coils"/>
    </source>
</evidence>
<reference evidence="3" key="1">
    <citation type="thesis" date="2020" institute="ProQuest LLC" country="789 East Eisenhower Parkway, Ann Arbor, MI, USA">
        <title>Comparative Genomics and Chromosome Evolution.</title>
        <authorList>
            <person name="Mudd A.B."/>
        </authorList>
    </citation>
    <scope>NUCLEOTIDE SEQUENCE</scope>
    <source>
        <strain evidence="3">HN-11 Male</strain>
        <tissue evidence="3">Kidney and liver</tissue>
    </source>
</reference>
<keyword evidence="4" id="KW-1185">Reference proteome</keyword>
<dbReference type="OrthoDB" id="10454026at2759"/>
<feature type="compositionally biased region" description="Basic residues" evidence="2">
    <location>
        <begin position="120"/>
        <end position="133"/>
    </location>
</feature>
<feature type="coiled-coil region" evidence="1">
    <location>
        <begin position="48"/>
        <end position="89"/>
    </location>
</feature>
<dbReference type="Proteomes" id="UP000770717">
    <property type="component" value="Unassembled WGS sequence"/>
</dbReference>
<organism evidence="3 4">
    <name type="scientific">Eleutherodactylus coqui</name>
    <name type="common">Puerto Rican coqui</name>
    <dbReference type="NCBI Taxonomy" id="57060"/>
    <lineage>
        <taxon>Eukaryota</taxon>
        <taxon>Metazoa</taxon>
        <taxon>Chordata</taxon>
        <taxon>Craniata</taxon>
        <taxon>Vertebrata</taxon>
        <taxon>Euteleostomi</taxon>
        <taxon>Amphibia</taxon>
        <taxon>Batrachia</taxon>
        <taxon>Anura</taxon>
        <taxon>Neobatrachia</taxon>
        <taxon>Hyloidea</taxon>
        <taxon>Eleutherodactylidae</taxon>
        <taxon>Eleutherodactylinae</taxon>
        <taxon>Eleutherodactylus</taxon>
        <taxon>Eleutherodactylus</taxon>
    </lineage>
</organism>
<feature type="region of interest" description="Disordered" evidence="2">
    <location>
        <begin position="94"/>
        <end position="133"/>
    </location>
</feature>
<sequence length="133" mass="15165">MRIIGYDGNICKKSLKEKEIPVYLQGVLTATRPSTPRSIQAFESLTSLEQLEKRLLDAEQRAQKAEERSESLGEQLKAALQKIQELEVNPSVEEVRKEEFNETPAQVEVKSEQLSLPVPTRKRPKSSKTKHHK</sequence>
<proteinExistence type="predicted"/>
<evidence type="ECO:0000313" key="3">
    <source>
        <dbReference type="EMBL" id="KAG9470218.1"/>
    </source>
</evidence>